<reference evidence="4 5" key="1">
    <citation type="submission" date="2019-01" db="EMBL/GenBank/DDBJ databases">
        <title>Mucilaginibacter antarcticum sp. nov., isolated from antarctic soil.</title>
        <authorList>
            <person name="Yan Y.-Q."/>
            <person name="Du Z.-J."/>
        </authorList>
    </citation>
    <scope>NUCLEOTIDE SEQUENCE [LARGE SCALE GENOMIC DNA]</scope>
    <source>
        <strain evidence="4 5">F01003</strain>
    </source>
</reference>
<keyword evidence="5" id="KW-1185">Reference proteome</keyword>
<comment type="caution">
    <text evidence="4">The sequence shown here is derived from an EMBL/GenBank/DDBJ whole genome shotgun (WGS) entry which is preliminary data.</text>
</comment>
<name>A0A444MR07_9SPHI</name>
<sequence length="312" mass="35167">MDIYKLRKILQRYREGKANETESALVEAWYKSYEQQERFVGREDAEKIRRAISRGVKAATLKHSVIQLPILRVAASFAIFLTICFFGWRLRKGPVSKTQTYTTVTTGTKGLRELVLSDGSLIRLNAASRLKIPNVFSGQLREVVLEEGEAFFQIKRDPERPFIVHTSPLNVQVLGTSFNIRAYKNLHAISVTVTTGKVGVTGKSKTLAMLMPGQQLNYNIINGAIQQLTVDLNHAQSWQKGFTYLDQAGFNELSTIVKNIYGLSIKAGNKKVGGYRFTLRLMHNLPASQVLGLISQLHHTHFRKEGNDIILY</sequence>
<dbReference type="OrthoDB" id="1452822at2"/>
<dbReference type="AlphaFoldDB" id="A0A444MR07"/>
<proteinExistence type="predicted"/>
<evidence type="ECO:0000256" key="1">
    <source>
        <dbReference type="SAM" id="Phobius"/>
    </source>
</evidence>
<dbReference type="Pfam" id="PF16344">
    <property type="entry name" value="FecR_C"/>
    <property type="match status" value="1"/>
</dbReference>
<dbReference type="Gene3D" id="3.55.50.30">
    <property type="match status" value="1"/>
</dbReference>
<dbReference type="Pfam" id="PF04773">
    <property type="entry name" value="FecR"/>
    <property type="match status" value="1"/>
</dbReference>
<protein>
    <submittedName>
        <fullName evidence="4">FecR family protein</fullName>
    </submittedName>
</protein>
<evidence type="ECO:0000259" key="3">
    <source>
        <dbReference type="Pfam" id="PF16344"/>
    </source>
</evidence>
<dbReference type="PANTHER" id="PTHR30273:SF2">
    <property type="entry name" value="PROTEIN FECR"/>
    <property type="match status" value="1"/>
</dbReference>
<dbReference type="RefSeq" id="WP_128533493.1">
    <property type="nucleotide sequence ID" value="NZ_SBIW01000003.1"/>
</dbReference>
<keyword evidence="1" id="KW-1133">Transmembrane helix</keyword>
<dbReference type="InterPro" id="IPR012373">
    <property type="entry name" value="Ferrdict_sens_TM"/>
</dbReference>
<dbReference type="Proteomes" id="UP000286701">
    <property type="component" value="Unassembled WGS sequence"/>
</dbReference>
<evidence type="ECO:0000313" key="4">
    <source>
        <dbReference type="EMBL" id="RWY54058.1"/>
    </source>
</evidence>
<dbReference type="EMBL" id="SBIW01000003">
    <property type="protein sequence ID" value="RWY54058.1"/>
    <property type="molecule type" value="Genomic_DNA"/>
</dbReference>
<gene>
    <name evidence="4" type="ORF">EPL05_08410</name>
</gene>
<organism evidence="4 5">
    <name type="scientific">Mucilaginibacter gilvus</name>
    <dbReference type="NCBI Taxonomy" id="2305909"/>
    <lineage>
        <taxon>Bacteria</taxon>
        <taxon>Pseudomonadati</taxon>
        <taxon>Bacteroidota</taxon>
        <taxon>Sphingobacteriia</taxon>
        <taxon>Sphingobacteriales</taxon>
        <taxon>Sphingobacteriaceae</taxon>
        <taxon>Mucilaginibacter</taxon>
    </lineage>
</organism>
<dbReference type="PANTHER" id="PTHR30273">
    <property type="entry name" value="PERIPLASMIC SIGNAL SENSOR AND SIGMA FACTOR ACTIVATOR FECR-RELATED"/>
    <property type="match status" value="1"/>
</dbReference>
<dbReference type="InterPro" id="IPR006860">
    <property type="entry name" value="FecR"/>
</dbReference>
<feature type="domain" description="FecR protein" evidence="2">
    <location>
        <begin position="103"/>
        <end position="198"/>
    </location>
</feature>
<feature type="transmembrane region" description="Helical" evidence="1">
    <location>
        <begin position="70"/>
        <end position="88"/>
    </location>
</feature>
<dbReference type="Gene3D" id="2.60.120.1440">
    <property type="match status" value="1"/>
</dbReference>
<dbReference type="GO" id="GO:0016989">
    <property type="term" value="F:sigma factor antagonist activity"/>
    <property type="evidence" value="ECO:0007669"/>
    <property type="project" value="TreeGrafter"/>
</dbReference>
<feature type="domain" description="Protein FecR C-terminal" evidence="3">
    <location>
        <begin position="245"/>
        <end position="311"/>
    </location>
</feature>
<keyword evidence="1" id="KW-0812">Transmembrane</keyword>
<evidence type="ECO:0000259" key="2">
    <source>
        <dbReference type="Pfam" id="PF04773"/>
    </source>
</evidence>
<evidence type="ECO:0000313" key="5">
    <source>
        <dbReference type="Proteomes" id="UP000286701"/>
    </source>
</evidence>
<keyword evidence="1" id="KW-0472">Membrane</keyword>
<accession>A0A444MR07</accession>
<dbReference type="PIRSF" id="PIRSF018266">
    <property type="entry name" value="FecR"/>
    <property type="match status" value="1"/>
</dbReference>
<dbReference type="InterPro" id="IPR032508">
    <property type="entry name" value="FecR_C"/>
</dbReference>